<comment type="catalytic activity">
    <reaction evidence="11 13">
        <text>DNA(n) + a 2'-deoxyribonucleoside 5'-triphosphate = DNA(n+1) + diphosphate</text>
        <dbReference type="Rhea" id="RHEA:22508"/>
        <dbReference type="Rhea" id="RHEA-COMP:17339"/>
        <dbReference type="Rhea" id="RHEA-COMP:17340"/>
        <dbReference type="ChEBI" id="CHEBI:33019"/>
        <dbReference type="ChEBI" id="CHEBI:61560"/>
        <dbReference type="ChEBI" id="CHEBI:173112"/>
        <dbReference type="EC" id="2.7.7.7"/>
    </reaction>
</comment>
<keyword evidence="7 13" id="KW-0227">DNA damage</keyword>
<keyword evidence="10 13" id="KW-0234">DNA repair</keyword>
<evidence type="ECO:0000256" key="4">
    <source>
        <dbReference type="ARBA" id="ARBA00022679"/>
    </source>
</evidence>
<accession>A0A1U7NFS9</accession>
<dbReference type="EMBL" id="MPJW01000135">
    <property type="protein sequence ID" value="OLU39438.1"/>
    <property type="molecule type" value="Genomic_DNA"/>
</dbReference>
<dbReference type="Gene3D" id="3.30.70.370">
    <property type="match status" value="1"/>
</dbReference>
<dbReference type="Gene3D" id="1.20.1060.10">
    <property type="entry name" value="Taq DNA Polymerase, Chain T, domain 4"/>
    <property type="match status" value="1"/>
</dbReference>
<dbReference type="Gene3D" id="3.40.50.1010">
    <property type="entry name" value="5'-nuclease"/>
    <property type="match status" value="1"/>
</dbReference>
<dbReference type="FunFam" id="1.10.150.20:FF:000003">
    <property type="entry name" value="DNA polymerase I"/>
    <property type="match status" value="1"/>
</dbReference>
<dbReference type="CDD" id="cd09898">
    <property type="entry name" value="H3TH_53EXO"/>
    <property type="match status" value="1"/>
</dbReference>
<keyword evidence="13" id="KW-0540">Nuclease</keyword>
<dbReference type="Pfam" id="PF00476">
    <property type="entry name" value="DNA_pol_A"/>
    <property type="match status" value="1"/>
</dbReference>
<gene>
    <name evidence="13" type="primary">polA</name>
    <name evidence="16" type="ORF">BO222_06620</name>
</gene>
<comment type="caution">
    <text evidence="16">The sequence shown here is derived from an EMBL/GenBank/DDBJ whole genome shotgun (WGS) entry which is preliminary data.</text>
</comment>
<keyword evidence="17" id="KW-1185">Reference proteome</keyword>
<dbReference type="InterPro" id="IPR001098">
    <property type="entry name" value="DNA-dir_DNA_pol_A_palm_dom"/>
</dbReference>
<keyword evidence="13" id="KW-0378">Hydrolase</keyword>
<evidence type="ECO:0000313" key="17">
    <source>
        <dbReference type="Proteomes" id="UP000186341"/>
    </source>
</evidence>
<dbReference type="RefSeq" id="WP_075819519.1">
    <property type="nucleotide sequence ID" value="NZ_CAJUTZ010000023.1"/>
</dbReference>
<dbReference type="Pfam" id="PF02739">
    <property type="entry name" value="5_3_exonuc_N"/>
    <property type="match status" value="1"/>
</dbReference>
<evidence type="ECO:0000256" key="2">
    <source>
        <dbReference type="ARBA" id="ARBA00012417"/>
    </source>
</evidence>
<keyword evidence="8 13" id="KW-0239">DNA-directed DNA polymerase</keyword>
<sequence>MKKLLLVDGNSVLFRAYYSTIYTNPMSTSTGIPTNAVFGFISMLNKAISTMQPDAILVAWDAGKKTFRHDKFDDYKGTRKPLDEELIVQMPIVREFLDENGIVRYEQEGYEADDIIGSMAKAAEDMDVSILTGDKDLLQLVNDHTKVLMMKKGVNQMAVMDEAAIDEQYGLKPIQIIDLKGLMGDPSDNIPGVKHIGEKTALLLLHKYGSIEETYAHLDEIKGKRHEYLEEGRDSALLSKELATIFTQMKLPFDIADLMYNPNEKNPNTFYQKYEMRSLLTSLPTQPEESKSASIIHTSECPFTAEDEIILMPVADQKPFMEQSLFGFMLCENSPKKEADKVYYLNKEDALKDDSFKKLLENGRKITTWNVKESLHLFDRNGFALPNFQKDLHLAAFLLYSQATSLEALLEACEITLPVSLKDLNKKSLGGFTEERAIPVFGKWISELPALDQKLFALIEDENLHELYWDVEFPLARVLYEMECQGISISKSILLEIGKNYQARMDEIAQRIYGYAGHTFNIGSPKQLGEVLFDELKLKSSTKKRSTAAEVLEKLRDAHPIIEDILEYRMYSKIVTTYVDGLKKYIIDDKIYTTFNQTMTQTGRLSSSDPNLQNISIKSEEGREIRKAFVAPENDYFISADYSQVELRMLAHMANEEFMIEAFQEGIDIHNRTASIIFGVEPDQVTDAQRRTAKTVNFAIIYGQTEFGLSQELNISRVQARNFIRAYFQSYPNIHRFMDGLISGCEENGYVETLMHRRRYIPEIKDKNFMTREFGKRAAMNAPIQGSAADLIKIAMLRMDQAIKEKNLKSKMLLQIHDELIFRVPEDELELMQKLIPEVMDSAMKLNVPLQASVNTGKTWYEAK</sequence>
<evidence type="ECO:0000256" key="12">
    <source>
        <dbReference type="NCBIfam" id="TIGR00593"/>
    </source>
</evidence>
<dbReference type="InterPro" id="IPR054690">
    <property type="entry name" value="DNA_polI_exonuclease"/>
</dbReference>
<dbReference type="CDD" id="cd08637">
    <property type="entry name" value="DNA_pol_A_pol_I_C"/>
    <property type="match status" value="1"/>
</dbReference>
<feature type="domain" description="DNA-directed DNA polymerase family A palm" evidence="15">
    <location>
        <begin position="622"/>
        <end position="828"/>
    </location>
</feature>
<dbReference type="SUPFAM" id="SSF88723">
    <property type="entry name" value="PIN domain-like"/>
    <property type="match status" value="1"/>
</dbReference>
<keyword evidence="9 13" id="KW-0238">DNA-binding</keyword>
<dbReference type="GO" id="GO:0003677">
    <property type="term" value="F:DNA binding"/>
    <property type="evidence" value="ECO:0007669"/>
    <property type="project" value="UniProtKB-UniRule"/>
</dbReference>
<dbReference type="InterPro" id="IPR029060">
    <property type="entry name" value="PIN-like_dom_sf"/>
</dbReference>
<dbReference type="OrthoDB" id="9806424at2"/>
<dbReference type="InterPro" id="IPR020046">
    <property type="entry name" value="5-3_exonucl_a-hlix_arch_N"/>
</dbReference>
<dbReference type="GO" id="GO:0006261">
    <property type="term" value="P:DNA-templated DNA replication"/>
    <property type="evidence" value="ECO:0007669"/>
    <property type="project" value="UniProtKB-UniRule"/>
</dbReference>
<dbReference type="GO" id="GO:0003887">
    <property type="term" value="F:DNA-directed DNA polymerase activity"/>
    <property type="evidence" value="ECO:0007669"/>
    <property type="project" value="UniProtKB-UniRule"/>
</dbReference>
<dbReference type="InterPro" id="IPR012337">
    <property type="entry name" value="RNaseH-like_sf"/>
</dbReference>
<dbReference type="InterPro" id="IPR018320">
    <property type="entry name" value="DNA_polymerase_1"/>
</dbReference>
<dbReference type="InterPro" id="IPR008918">
    <property type="entry name" value="HhH2"/>
</dbReference>
<evidence type="ECO:0000256" key="13">
    <source>
        <dbReference type="RuleBase" id="RU004460"/>
    </source>
</evidence>
<dbReference type="SUPFAM" id="SSF47807">
    <property type="entry name" value="5' to 3' exonuclease, C-terminal subdomain"/>
    <property type="match status" value="1"/>
</dbReference>
<dbReference type="Gene3D" id="3.30.420.10">
    <property type="entry name" value="Ribonuclease H-like superfamily/Ribonuclease H"/>
    <property type="match status" value="1"/>
</dbReference>
<dbReference type="GO" id="GO:0008409">
    <property type="term" value="F:5'-3' exonuclease activity"/>
    <property type="evidence" value="ECO:0007669"/>
    <property type="project" value="UniProtKB-UniRule"/>
</dbReference>
<dbReference type="InterPro" id="IPR002298">
    <property type="entry name" value="DNA_polymerase_A"/>
</dbReference>
<keyword evidence="4 13" id="KW-0808">Transferase</keyword>
<keyword evidence="6 13" id="KW-0235">DNA replication</keyword>
<dbReference type="AlphaFoldDB" id="A0A1U7NFS9"/>
<dbReference type="InterPro" id="IPR036279">
    <property type="entry name" value="5-3_exonuclease_C_sf"/>
</dbReference>
<dbReference type="PANTHER" id="PTHR10133">
    <property type="entry name" value="DNA POLYMERASE I"/>
    <property type="match status" value="1"/>
</dbReference>
<evidence type="ECO:0000256" key="9">
    <source>
        <dbReference type="ARBA" id="ARBA00023125"/>
    </source>
</evidence>
<dbReference type="InterPro" id="IPR043502">
    <property type="entry name" value="DNA/RNA_pol_sf"/>
</dbReference>
<comment type="subunit">
    <text evidence="13">Single-chain monomer with multiple functions.</text>
</comment>
<comment type="similarity">
    <text evidence="1 13">Belongs to the DNA polymerase type-A family.</text>
</comment>
<dbReference type="FunFam" id="1.10.150.20:FF:000002">
    <property type="entry name" value="DNA polymerase I"/>
    <property type="match status" value="1"/>
</dbReference>
<evidence type="ECO:0000256" key="6">
    <source>
        <dbReference type="ARBA" id="ARBA00022705"/>
    </source>
</evidence>
<keyword evidence="5 13" id="KW-0548">Nucleotidyltransferase</keyword>
<evidence type="ECO:0000313" key="16">
    <source>
        <dbReference type="EMBL" id="OLU39438.1"/>
    </source>
</evidence>
<dbReference type="SMART" id="SM00279">
    <property type="entry name" value="HhH2"/>
    <property type="match status" value="1"/>
</dbReference>
<dbReference type="EC" id="2.7.7.7" evidence="2 12"/>
<feature type="domain" description="5'-3' exonuclease" evidence="14">
    <location>
        <begin position="2"/>
        <end position="261"/>
    </location>
</feature>
<keyword evidence="13" id="KW-0269">Exonuclease</keyword>
<dbReference type="NCBIfam" id="NF004397">
    <property type="entry name" value="PRK05755.1"/>
    <property type="match status" value="1"/>
</dbReference>
<name>A0A1U7NFS9_9FIRM</name>
<protein>
    <recommendedName>
        <fullName evidence="3 12">DNA polymerase I</fullName>
        <ecNumber evidence="2 12">2.7.7.7</ecNumber>
    </recommendedName>
</protein>
<dbReference type="SMART" id="SM00482">
    <property type="entry name" value="POLAc"/>
    <property type="match status" value="1"/>
</dbReference>
<dbReference type="PRINTS" id="PR00868">
    <property type="entry name" value="DNAPOLI"/>
</dbReference>
<dbReference type="FunFam" id="1.20.1060.10:FF:000001">
    <property type="entry name" value="DNA polymerase I"/>
    <property type="match status" value="1"/>
</dbReference>
<evidence type="ECO:0000256" key="11">
    <source>
        <dbReference type="ARBA" id="ARBA00049244"/>
    </source>
</evidence>
<dbReference type="GO" id="GO:0006302">
    <property type="term" value="P:double-strand break repair"/>
    <property type="evidence" value="ECO:0007669"/>
    <property type="project" value="TreeGrafter"/>
</dbReference>
<dbReference type="Gene3D" id="1.10.150.20">
    <property type="entry name" value="5' to 3' exonuclease, C-terminal subdomain"/>
    <property type="match status" value="2"/>
</dbReference>
<dbReference type="NCBIfam" id="TIGR00593">
    <property type="entry name" value="pola"/>
    <property type="match status" value="1"/>
</dbReference>
<dbReference type="Pfam" id="PF01367">
    <property type="entry name" value="5_3_exonuc"/>
    <property type="match status" value="1"/>
</dbReference>
<dbReference type="Pfam" id="PF22619">
    <property type="entry name" value="DNA_polI_exo1"/>
    <property type="match status" value="1"/>
</dbReference>
<organism evidence="16 17">
    <name type="scientific">Ileibacterium valens</name>
    <dbReference type="NCBI Taxonomy" id="1862668"/>
    <lineage>
        <taxon>Bacteria</taxon>
        <taxon>Bacillati</taxon>
        <taxon>Bacillota</taxon>
        <taxon>Erysipelotrichia</taxon>
        <taxon>Erysipelotrichales</taxon>
        <taxon>Erysipelotrichaceae</taxon>
        <taxon>Ileibacterium</taxon>
    </lineage>
</organism>
<evidence type="ECO:0000256" key="3">
    <source>
        <dbReference type="ARBA" id="ARBA00020311"/>
    </source>
</evidence>
<dbReference type="PANTHER" id="PTHR10133:SF27">
    <property type="entry name" value="DNA POLYMERASE NU"/>
    <property type="match status" value="1"/>
</dbReference>
<evidence type="ECO:0000256" key="5">
    <source>
        <dbReference type="ARBA" id="ARBA00022695"/>
    </source>
</evidence>
<dbReference type="GeneID" id="82202871"/>
<dbReference type="InterPro" id="IPR002421">
    <property type="entry name" value="5-3_exonuclease"/>
</dbReference>
<dbReference type="Proteomes" id="UP000186341">
    <property type="component" value="Unassembled WGS sequence"/>
</dbReference>
<dbReference type="SUPFAM" id="SSF56672">
    <property type="entry name" value="DNA/RNA polymerases"/>
    <property type="match status" value="1"/>
</dbReference>
<evidence type="ECO:0000256" key="10">
    <source>
        <dbReference type="ARBA" id="ARBA00023204"/>
    </source>
</evidence>
<reference evidence="16 17" key="1">
    <citation type="submission" date="2016-11" db="EMBL/GenBank/DDBJ databases">
        <title>Description of two novel members of the family Erysipelotrichaceae: Ileibacterium lipovorans gen. nov., sp. nov. and Dubosiella newyorkensis, gen. nov., sp. nov.</title>
        <authorList>
            <person name="Cox L.M."/>
            <person name="Sohn J."/>
            <person name="Tyrrell K.L."/>
            <person name="Citron D.M."/>
            <person name="Lawson P.A."/>
            <person name="Patel N.B."/>
            <person name="Iizumi T."/>
            <person name="Perez-Perez G.I."/>
            <person name="Goldstein E.J."/>
            <person name="Blaser M.J."/>
        </authorList>
    </citation>
    <scope>NUCLEOTIDE SEQUENCE [LARGE SCALE GENOMIC DNA]</scope>
    <source>
        <strain evidence="16 17">NYU-BL-A3</strain>
    </source>
</reference>
<evidence type="ECO:0000259" key="15">
    <source>
        <dbReference type="SMART" id="SM00482"/>
    </source>
</evidence>
<dbReference type="CDD" id="cd06140">
    <property type="entry name" value="DNA_polA_I_Bacillus_like_exo"/>
    <property type="match status" value="1"/>
</dbReference>
<dbReference type="InterPro" id="IPR020045">
    <property type="entry name" value="DNA_polI_H3TH"/>
</dbReference>
<comment type="function">
    <text evidence="13">In addition to polymerase activity, this DNA polymerase exhibits 5'-3' exonuclease activity.</text>
</comment>
<dbReference type="CDD" id="cd09859">
    <property type="entry name" value="PIN_53EXO"/>
    <property type="match status" value="1"/>
</dbReference>
<dbReference type="InterPro" id="IPR036397">
    <property type="entry name" value="RNaseH_sf"/>
</dbReference>
<dbReference type="SUPFAM" id="SSF53098">
    <property type="entry name" value="Ribonuclease H-like"/>
    <property type="match status" value="1"/>
</dbReference>
<evidence type="ECO:0000256" key="1">
    <source>
        <dbReference type="ARBA" id="ARBA00007705"/>
    </source>
</evidence>
<proteinExistence type="inferred from homology"/>
<evidence type="ECO:0000256" key="7">
    <source>
        <dbReference type="ARBA" id="ARBA00022763"/>
    </source>
</evidence>
<evidence type="ECO:0000259" key="14">
    <source>
        <dbReference type="SMART" id="SM00475"/>
    </source>
</evidence>
<evidence type="ECO:0000256" key="8">
    <source>
        <dbReference type="ARBA" id="ARBA00022932"/>
    </source>
</evidence>
<dbReference type="SMART" id="SM00475">
    <property type="entry name" value="53EXOc"/>
    <property type="match status" value="1"/>
</dbReference>